<organism evidence="1">
    <name type="scientific">Arundo donax</name>
    <name type="common">Giant reed</name>
    <name type="synonym">Donax arundinaceus</name>
    <dbReference type="NCBI Taxonomy" id="35708"/>
    <lineage>
        <taxon>Eukaryota</taxon>
        <taxon>Viridiplantae</taxon>
        <taxon>Streptophyta</taxon>
        <taxon>Embryophyta</taxon>
        <taxon>Tracheophyta</taxon>
        <taxon>Spermatophyta</taxon>
        <taxon>Magnoliopsida</taxon>
        <taxon>Liliopsida</taxon>
        <taxon>Poales</taxon>
        <taxon>Poaceae</taxon>
        <taxon>PACMAD clade</taxon>
        <taxon>Arundinoideae</taxon>
        <taxon>Arundineae</taxon>
        <taxon>Arundo</taxon>
    </lineage>
</organism>
<dbReference type="AlphaFoldDB" id="A0A0A9AGV0"/>
<dbReference type="EMBL" id="GBRH01251558">
    <property type="protein sequence ID" value="JAD46337.1"/>
    <property type="molecule type" value="Transcribed_RNA"/>
</dbReference>
<reference evidence="1" key="2">
    <citation type="journal article" date="2015" name="Data Brief">
        <title>Shoot transcriptome of the giant reed, Arundo donax.</title>
        <authorList>
            <person name="Barrero R.A."/>
            <person name="Guerrero F.D."/>
            <person name="Moolhuijzen P."/>
            <person name="Goolsby J.A."/>
            <person name="Tidwell J."/>
            <person name="Bellgard S.E."/>
            <person name="Bellgard M.I."/>
        </authorList>
    </citation>
    <scope>NUCLEOTIDE SEQUENCE</scope>
    <source>
        <tissue evidence="1">Shoot tissue taken approximately 20 cm above the soil surface</tissue>
    </source>
</reference>
<proteinExistence type="predicted"/>
<protein>
    <submittedName>
        <fullName evidence="1">Uncharacterized protein</fullName>
    </submittedName>
</protein>
<evidence type="ECO:0000313" key="1">
    <source>
        <dbReference type="EMBL" id="JAD46337.1"/>
    </source>
</evidence>
<name>A0A0A9AGV0_ARUDO</name>
<sequence length="39" mass="4059">MVAMSLTISLSLARAASSRRMINVVKESSSSGTKTSRSG</sequence>
<accession>A0A0A9AGV0</accession>
<reference evidence="1" key="1">
    <citation type="submission" date="2014-09" db="EMBL/GenBank/DDBJ databases">
        <authorList>
            <person name="Magalhaes I.L.F."/>
            <person name="Oliveira U."/>
            <person name="Santos F.R."/>
            <person name="Vidigal T.H.D.A."/>
            <person name="Brescovit A.D."/>
            <person name="Santos A.J."/>
        </authorList>
    </citation>
    <scope>NUCLEOTIDE SEQUENCE</scope>
    <source>
        <tissue evidence="1">Shoot tissue taken approximately 20 cm above the soil surface</tissue>
    </source>
</reference>